<organism evidence="1 2">
    <name type="scientific">Aeromicrobium chenweiae</name>
    <dbReference type="NCBI Taxonomy" id="2079793"/>
    <lineage>
        <taxon>Bacteria</taxon>
        <taxon>Bacillati</taxon>
        <taxon>Actinomycetota</taxon>
        <taxon>Actinomycetes</taxon>
        <taxon>Propionibacteriales</taxon>
        <taxon>Nocardioidaceae</taxon>
        <taxon>Aeromicrobium</taxon>
    </lineage>
</organism>
<accession>A0A5F2EP25</accession>
<gene>
    <name evidence="1" type="ORF">C3E78_09440</name>
</gene>
<evidence type="ECO:0000313" key="2">
    <source>
        <dbReference type="Proteomes" id="UP000244384"/>
    </source>
</evidence>
<dbReference type="Gene3D" id="3.40.50.720">
    <property type="entry name" value="NAD(P)-binding Rossmann-like Domain"/>
    <property type="match status" value="1"/>
</dbReference>
<dbReference type="RefSeq" id="WP_108578052.1">
    <property type="nucleotide sequence ID" value="NZ_CP026952.1"/>
</dbReference>
<dbReference type="SUPFAM" id="SSF51735">
    <property type="entry name" value="NAD(P)-binding Rossmann-fold domains"/>
    <property type="match status" value="1"/>
</dbReference>
<dbReference type="Proteomes" id="UP000244384">
    <property type="component" value="Chromosome"/>
</dbReference>
<reference evidence="2" key="1">
    <citation type="submission" date="2018-01" db="EMBL/GenBank/DDBJ databases">
        <authorList>
            <person name="Li J."/>
        </authorList>
    </citation>
    <scope>NUCLEOTIDE SEQUENCE [LARGE SCALE GENOMIC DNA]</scope>
    <source>
        <strain evidence="2">592</strain>
    </source>
</reference>
<dbReference type="InterPro" id="IPR036291">
    <property type="entry name" value="NAD(P)-bd_dom_sf"/>
</dbReference>
<dbReference type="EMBL" id="CP026952">
    <property type="protein sequence ID" value="AWB92407.1"/>
    <property type="molecule type" value="Genomic_DNA"/>
</dbReference>
<keyword evidence="2" id="KW-1185">Reference proteome</keyword>
<dbReference type="KEGG" id="aez:C3E78_09440"/>
<protein>
    <submittedName>
        <fullName evidence="1">3-beta hydroxysteroid dehydrogenase</fullName>
    </submittedName>
</protein>
<proteinExistence type="predicted"/>
<accession>A0A2S0WM75</accession>
<dbReference type="OrthoDB" id="9771302at2"/>
<name>A0A2S0WM75_9ACTN</name>
<evidence type="ECO:0000313" key="1">
    <source>
        <dbReference type="EMBL" id="AWB92407.1"/>
    </source>
</evidence>
<sequence length="246" mass="26004">MRIAVAGGTGLVGTLVVEHLRSGGHEPVVLARGAGVDLVSGAGLDTALAGVEAVVDVSNVTTLSRRTSRRFFGAATTHLLEAEGRAGVPHHVVLSIVGVDRVDSGYYEGKRVQEKLVAGGAVPWTIVRATQFHEFAGQVLDQVPGPVAVVPRMRTQPMAAREVAETLAAHALAEPAKRVLELAGPKEEDLGDMARRLLAARGQHRRVLSLRLPARGTGAMASGALLPRCDGPRGRQTYDEWLSTVR</sequence>
<dbReference type="AlphaFoldDB" id="A0A2S0WM75"/>